<proteinExistence type="predicted"/>
<dbReference type="InterPro" id="IPR011010">
    <property type="entry name" value="DNA_brk_join_enz"/>
</dbReference>
<reference evidence="3" key="1">
    <citation type="submission" date="2019-08" db="EMBL/GenBank/DDBJ databases">
        <authorList>
            <person name="Kucharzyk K."/>
            <person name="Murdoch R.W."/>
            <person name="Higgins S."/>
            <person name="Loffler F."/>
        </authorList>
    </citation>
    <scope>NUCLEOTIDE SEQUENCE</scope>
</reference>
<dbReference type="PANTHER" id="PTHR30349:SF64">
    <property type="entry name" value="PROPHAGE INTEGRASE INTD-RELATED"/>
    <property type="match status" value="1"/>
</dbReference>
<dbReference type="SUPFAM" id="SSF56349">
    <property type="entry name" value="DNA breaking-rejoining enzymes"/>
    <property type="match status" value="1"/>
</dbReference>
<dbReference type="AlphaFoldDB" id="A0A644VZL8"/>
<keyword evidence="1" id="KW-0233">DNA recombination</keyword>
<dbReference type="Pfam" id="PF00589">
    <property type="entry name" value="Phage_integrase"/>
    <property type="match status" value="1"/>
</dbReference>
<dbReference type="Gene3D" id="1.10.443.10">
    <property type="entry name" value="Intergrase catalytic core"/>
    <property type="match status" value="1"/>
</dbReference>
<dbReference type="CDD" id="cd00397">
    <property type="entry name" value="DNA_BRE_C"/>
    <property type="match status" value="1"/>
</dbReference>
<dbReference type="InterPro" id="IPR002104">
    <property type="entry name" value="Integrase_catalytic"/>
</dbReference>
<dbReference type="EMBL" id="VSSQ01000517">
    <property type="protein sequence ID" value="MPL96600.1"/>
    <property type="molecule type" value="Genomic_DNA"/>
</dbReference>
<dbReference type="InterPro" id="IPR013762">
    <property type="entry name" value="Integrase-like_cat_sf"/>
</dbReference>
<evidence type="ECO:0000256" key="1">
    <source>
        <dbReference type="ARBA" id="ARBA00023172"/>
    </source>
</evidence>
<accession>A0A644VZL8</accession>
<dbReference type="GO" id="GO:0006310">
    <property type="term" value="P:DNA recombination"/>
    <property type="evidence" value="ECO:0007669"/>
    <property type="project" value="UniProtKB-KW"/>
</dbReference>
<dbReference type="PROSITE" id="PS51898">
    <property type="entry name" value="TYR_RECOMBINASE"/>
    <property type="match status" value="1"/>
</dbReference>
<dbReference type="GO" id="GO:0015074">
    <property type="term" value="P:DNA integration"/>
    <property type="evidence" value="ECO:0007669"/>
    <property type="project" value="InterPro"/>
</dbReference>
<dbReference type="PANTHER" id="PTHR30349">
    <property type="entry name" value="PHAGE INTEGRASE-RELATED"/>
    <property type="match status" value="1"/>
</dbReference>
<dbReference type="GO" id="GO:0003677">
    <property type="term" value="F:DNA binding"/>
    <property type="evidence" value="ECO:0007669"/>
    <property type="project" value="InterPro"/>
</dbReference>
<gene>
    <name evidence="3" type="primary">xerC_47</name>
    <name evidence="3" type="ORF">SDC9_42782</name>
</gene>
<organism evidence="3">
    <name type="scientific">bioreactor metagenome</name>
    <dbReference type="NCBI Taxonomy" id="1076179"/>
    <lineage>
        <taxon>unclassified sequences</taxon>
        <taxon>metagenomes</taxon>
        <taxon>ecological metagenomes</taxon>
    </lineage>
</organism>
<name>A0A644VZL8_9ZZZZ</name>
<protein>
    <submittedName>
        <fullName evidence="3">Tyrosine recombinase XerC</fullName>
    </submittedName>
</protein>
<evidence type="ECO:0000259" key="2">
    <source>
        <dbReference type="PROSITE" id="PS51898"/>
    </source>
</evidence>
<sequence length="195" mass="21947">MERRRFGGTDRTWSVSEFNRFLAISMAENREDYTAIACLSYYAGLRIHECFRIDTATAEATLRNGAIMIKGKGGKIRTVPIHESIRIEFRKLLETTPRGHKLFVSDGVPTDRAIANLQAYIASVRDRIRDEGSISPLTHHGLRHSFAVNKYRELTAGGMTQLEASLEVSRLLGHERVDVTRIYLASLKKDGEPNG</sequence>
<evidence type="ECO:0000313" key="3">
    <source>
        <dbReference type="EMBL" id="MPL96600.1"/>
    </source>
</evidence>
<dbReference type="InterPro" id="IPR050090">
    <property type="entry name" value="Tyrosine_recombinase_XerCD"/>
</dbReference>
<feature type="domain" description="Tyr recombinase" evidence="2">
    <location>
        <begin position="8"/>
        <end position="195"/>
    </location>
</feature>
<comment type="caution">
    <text evidence="3">The sequence shown here is derived from an EMBL/GenBank/DDBJ whole genome shotgun (WGS) entry which is preliminary data.</text>
</comment>